<organism evidence="5 6">
    <name type="scientific">Bacteroides sedimenti</name>
    <dbReference type="NCBI Taxonomy" id="2136147"/>
    <lineage>
        <taxon>Bacteria</taxon>
        <taxon>Pseudomonadati</taxon>
        <taxon>Bacteroidota</taxon>
        <taxon>Bacteroidia</taxon>
        <taxon>Bacteroidales</taxon>
        <taxon>Bacteroidaceae</taxon>
        <taxon>Bacteroides</taxon>
    </lineage>
</organism>
<dbReference type="PROSITE" id="PS01117">
    <property type="entry name" value="HTH_MARR_1"/>
    <property type="match status" value="1"/>
</dbReference>
<evidence type="ECO:0000313" key="6">
    <source>
        <dbReference type="Proteomes" id="UP001496674"/>
    </source>
</evidence>
<dbReference type="EMBL" id="AP028055">
    <property type="protein sequence ID" value="BEG99132.1"/>
    <property type="molecule type" value="Genomic_DNA"/>
</dbReference>
<dbReference type="InterPro" id="IPR039422">
    <property type="entry name" value="MarR/SlyA-like"/>
</dbReference>
<evidence type="ECO:0000259" key="4">
    <source>
        <dbReference type="PROSITE" id="PS50995"/>
    </source>
</evidence>
<feature type="domain" description="HTH marR-type" evidence="4">
    <location>
        <begin position="7"/>
        <end position="141"/>
    </location>
</feature>
<dbReference type="Gene3D" id="1.10.10.10">
    <property type="entry name" value="Winged helix-like DNA-binding domain superfamily/Winged helix DNA-binding domain"/>
    <property type="match status" value="1"/>
</dbReference>
<dbReference type="Proteomes" id="UP001496674">
    <property type="component" value="Chromosome"/>
</dbReference>
<accession>A0ABN6Z3J4</accession>
<reference evidence="5 6" key="1">
    <citation type="submission" date="2023-04" db="EMBL/GenBank/DDBJ databases">
        <title>Draft genome sequence of acteroides sedimenti strain YN3PY1.</title>
        <authorList>
            <person name="Yoshida N."/>
        </authorList>
    </citation>
    <scope>NUCLEOTIDE SEQUENCE [LARGE SCALE GENOMIC DNA]</scope>
    <source>
        <strain evidence="5 6">YN3PY1</strain>
    </source>
</reference>
<keyword evidence="3" id="KW-0804">Transcription</keyword>
<evidence type="ECO:0000256" key="3">
    <source>
        <dbReference type="ARBA" id="ARBA00023163"/>
    </source>
</evidence>
<name>A0ABN6Z3J4_9BACE</name>
<dbReference type="PANTHER" id="PTHR33164:SF64">
    <property type="entry name" value="TRANSCRIPTIONAL REGULATOR SLYA"/>
    <property type="match status" value="1"/>
</dbReference>
<evidence type="ECO:0000256" key="1">
    <source>
        <dbReference type="ARBA" id="ARBA00023015"/>
    </source>
</evidence>
<dbReference type="InterPro" id="IPR036390">
    <property type="entry name" value="WH_DNA-bd_sf"/>
</dbReference>
<keyword evidence="2" id="KW-0238">DNA-binding</keyword>
<dbReference type="Pfam" id="PF01047">
    <property type="entry name" value="MarR"/>
    <property type="match status" value="1"/>
</dbReference>
<dbReference type="PANTHER" id="PTHR33164">
    <property type="entry name" value="TRANSCRIPTIONAL REGULATOR, MARR FAMILY"/>
    <property type="match status" value="1"/>
</dbReference>
<dbReference type="SMART" id="SM00347">
    <property type="entry name" value="HTH_MARR"/>
    <property type="match status" value="1"/>
</dbReference>
<dbReference type="InterPro" id="IPR023187">
    <property type="entry name" value="Tscrpt_reg_MarR-type_CS"/>
</dbReference>
<dbReference type="PROSITE" id="PS50995">
    <property type="entry name" value="HTH_MARR_2"/>
    <property type="match status" value="1"/>
</dbReference>
<gene>
    <name evidence="5" type="ORF">BSYN_13970</name>
</gene>
<evidence type="ECO:0000256" key="2">
    <source>
        <dbReference type="ARBA" id="ARBA00023125"/>
    </source>
</evidence>
<dbReference type="InterPro" id="IPR036388">
    <property type="entry name" value="WH-like_DNA-bd_sf"/>
</dbReference>
<dbReference type="PRINTS" id="PR00598">
    <property type="entry name" value="HTHMARR"/>
</dbReference>
<keyword evidence="1" id="KW-0805">Transcription regulation</keyword>
<keyword evidence="6" id="KW-1185">Reference proteome</keyword>
<dbReference type="RefSeq" id="WP_353334330.1">
    <property type="nucleotide sequence ID" value="NZ_AP028055.1"/>
</dbReference>
<dbReference type="InterPro" id="IPR000835">
    <property type="entry name" value="HTH_MarR-typ"/>
</dbReference>
<dbReference type="SUPFAM" id="SSF46785">
    <property type="entry name" value="Winged helix' DNA-binding domain"/>
    <property type="match status" value="1"/>
</dbReference>
<evidence type="ECO:0000313" key="5">
    <source>
        <dbReference type="EMBL" id="BEG99132.1"/>
    </source>
</evidence>
<sequence length="147" mass="17471">MTKIESVQEFMRAILQTRASFKLAMQRSMRKNNVDITYEMLQIMSCLWKQERVNQQELADKTFKDKASLTYLINNLEKRGLVVRQEDSSDRRNKLITVTEQGRILQKKMEPLLNEIYAFVAENIDLKDVQDNIIFLQKLDYEFKSIE</sequence>
<proteinExistence type="predicted"/>
<protein>
    <submittedName>
        <fullName evidence="5">MarR family transcriptional regulator</fullName>
    </submittedName>
</protein>